<evidence type="ECO:0000256" key="9">
    <source>
        <dbReference type="RuleBase" id="RU004334"/>
    </source>
</evidence>
<evidence type="ECO:0000259" key="11">
    <source>
        <dbReference type="PROSITE" id="PS51030"/>
    </source>
</evidence>
<feature type="compositionally biased region" description="Polar residues" evidence="10">
    <location>
        <begin position="263"/>
        <end position="272"/>
    </location>
</feature>
<dbReference type="GO" id="GO:0005634">
    <property type="term" value="C:nucleus"/>
    <property type="evidence" value="ECO:0007669"/>
    <property type="project" value="UniProtKB-SubCell"/>
</dbReference>
<reference evidence="13 14" key="1">
    <citation type="submission" date="2018-04" db="EMBL/GenBank/DDBJ databases">
        <title>The genome of golden apple snail Pomacea canaliculata provides insight into stress tolerance and invasive adaptation.</title>
        <authorList>
            <person name="Liu C."/>
            <person name="Liu B."/>
            <person name="Ren Y."/>
            <person name="Zhang Y."/>
            <person name="Wang H."/>
            <person name="Li S."/>
            <person name="Jiang F."/>
            <person name="Yin L."/>
            <person name="Zhang G."/>
            <person name="Qian W."/>
            <person name="Fan W."/>
        </authorList>
    </citation>
    <scope>NUCLEOTIDE SEQUENCE [LARGE SCALE GENOMIC DNA]</scope>
    <source>
        <strain evidence="13">SZHN2017</strain>
        <tissue evidence="13">Muscle</tissue>
    </source>
</reference>
<protein>
    <recommendedName>
        <fullName evidence="15">Nuclear receptor domain-containing protein</fullName>
    </recommendedName>
</protein>
<dbReference type="InterPro" id="IPR001723">
    <property type="entry name" value="Nuclear_hrmn_rcpt"/>
</dbReference>
<evidence type="ECO:0000256" key="5">
    <source>
        <dbReference type="ARBA" id="ARBA00023125"/>
    </source>
</evidence>
<evidence type="ECO:0000313" key="13">
    <source>
        <dbReference type="EMBL" id="PVD27387.1"/>
    </source>
</evidence>
<dbReference type="GO" id="GO:0043565">
    <property type="term" value="F:sequence-specific DNA binding"/>
    <property type="evidence" value="ECO:0007669"/>
    <property type="project" value="InterPro"/>
</dbReference>
<evidence type="ECO:0000313" key="14">
    <source>
        <dbReference type="Proteomes" id="UP000245119"/>
    </source>
</evidence>
<feature type="compositionally biased region" description="Basic and acidic residues" evidence="10">
    <location>
        <begin position="342"/>
        <end position="358"/>
    </location>
</feature>
<evidence type="ECO:0000256" key="7">
    <source>
        <dbReference type="ARBA" id="ARBA00023170"/>
    </source>
</evidence>
<keyword evidence="14" id="KW-1185">Reference proteome</keyword>
<dbReference type="OrthoDB" id="6081310at2759"/>
<keyword evidence="4 9" id="KW-0805">Transcription regulation</keyword>
<dbReference type="EMBL" id="PZQS01000007">
    <property type="protein sequence ID" value="PVD27387.1"/>
    <property type="molecule type" value="Genomic_DNA"/>
</dbReference>
<dbReference type="PRINTS" id="PR00047">
    <property type="entry name" value="STROIDFINGER"/>
</dbReference>
<dbReference type="InterPro" id="IPR000536">
    <property type="entry name" value="Nucl_hrmn_rcpt_lig-bd"/>
</dbReference>
<keyword evidence="7 9" id="KW-0675">Receptor</keyword>
<evidence type="ECO:0000256" key="4">
    <source>
        <dbReference type="ARBA" id="ARBA00023015"/>
    </source>
</evidence>
<dbReference type="InterPro" id="IPR013088">
    <property type="entry name" value="Znf_NHR/GATA"/>
</dbReference>
<comment type="subcellular location">
    <subcellularLocation>
        <location evidence="9">Nucleus</location>
    </subcellularLocation>
</comment>
<organism evidence="13 14">
    <name type="scientific">Pomacea canaliculata</name>
    <name type="common">Golden apple snail</name>
    <dbReference type="NCBI Taxonomy" id="400727"/>
    <lineage>
        <taxon>Eukaryota</taxon>
        <taxon>Metazoa</taxon>
        <taxon>Spiralia</taxon>
        <taxon>Lophotrochozoa</taxon>
        <taxon>Mollusca</taxon>
        <taxon>Gastropoda</taxon>
        <taxon>Caenogastropoda</taxon>
        <taxon>Architaenioglossa</taxon>
        <taxon>Ampullarioidea</taxon>
        <taxon>Ampullariidae</taxon>
        <taxon>Pomacea</taxon>
    </lineage>
</organism>
<evidence type="ECO:0008006" key="15">
    <source>
        <dbReference type="Google" id="ProtNLM"/>
    </source>
</evidence>
<feature type="domain" description="NR LBD" evidence="12">
    <location>
        <begin position="571"/>
        <end position="797"/>
    </location>
</feature>
<dbReference type="PANTHER" id="PTHR24082">
    <property type="entry name" value="NUCLEAR HORMONE RECEPTOR"/>
    <property type="match status" value="1"/>
</dbReference>
<gene>
    <name evidence="13" type="ORF">C0Q70_12545</name>
</gene>
<evidence type="ECO:0000256" key="3">
    <source>
        <dbReference type="ARBA" id="ARBA00022833"/>
    </source>
</evidence>
<dbReference type="SUPFAM" id="SSF48508">
    <property type="entry name" value="Nuclear receptor ligand-binding domain"/>
    <property type="match status" value="1"/>
</dbReference>
<feature type="domain" description="Nuclear receptor" evidence="11">
    <location>
        <begin position="409"/>
        <end position="504"/>
    </location>
</feature>
<evidence type="ECO:0000256" key="1">
    <source>
        <dbReference type="ARBA" id="ARBA00022723"/>
    </source>
</evidence>
<evidence type="ECO:0000256" key="6">
    <source>
        <dbReference type="ARBA" id="ARBA00023163"/>
    </source>
</evidence>
<dbReference type="SUPFAM" id="SSF57716">
    <property type="entry name" value="Glucocorticoid receptor-like (DNA-binding domain)"/>
    <property type="match status" value="1"/>
</dbReference>
<dbReference type="Gene3D" id="1.10.565.10">
    <property type="entry name" value="Retinoid X Receptor"/>
    <property type="match status" value="1"/>
</dbReference>
<dbReference type="PROSITE" id="PS00031">
    <property type="entry name" value="NUCLEAR_REC_DBD_1"/>
    <property type="match status" value="1"/>
</dbReference>
<dbReference type="InterPro" id="IPR001628">
    <property type="entry name" value="Znf_hrmn_rcpt"/>
</dbReference>
<evidence type="ECO:0000256" key="2">
    <source>
        <dbReference type="ARBA" id="ARBA00022771"/>
    </source>
</evidence>
<feature type="compositionally biased region" description="Low complexity" evidence="10">
    <location>
        <begin position="359"/>
        <end position="370"/>
    </location>
</feature>
<evidence type="ECO:0000256" key="10">
    <source>
        <dbReference type="SAM" id="MobiDB-lite"/>
    </source>
</evidence>
<dbReference type="PROSITE" id="PS51843">
    <property type="entry name" value="NR_LBD"/>
    <property type="match status" value="1"/>
</dbReference>
<dbReference type="SMART" id="SM00430">
    <property type="entry name" value="HOLI"/>
    <property type="match status" value="1"/>
</dbReference>
<dbReference type="GO" id="GO:0008270">
    <property type="term" value="F:zinc ion binding"/>
    <property type="evidence" value="ECO:0007669"/>
    <property type="project" value="UniProtKB-KW"/>
</dbReference>
<accession>A0A2T7P1T2</accession>
<dbReference type="Pfam" id="PF00105">
    <property type="entry name" value="zf-C4"/>
    <property type="match status" value="2"/>
</dbReference>
<proteinExistence type="inferred from homology"/>
<feature type="region of interest" description="Disordered" evidence="10">
    <location>
        <begin position="245"/>
        <end position="282"/>
    </location>
</feature>
<dbReference type="PRINTS" id="PR00398">
    <property type="entry name" value="STRDHORMONER"/>
</dbReference>
<dbReference type="AlphaFoldDB" id="A0A2T7P1T2"/>
<feature type="region of interest" description="Disordered" evidence="10">
    <location>
        <begin position="329"/>
        <end position="404"/>
    </location>
</feature>
<keyword evidence="8 9" id="KW-0539">Nucleus</keyword>
<comment type="similarity">
    <text evidence="9">Belongs to the nuclear hormone receptor family.</text>
</comment>
<dbReference type="Pfam" id="PF00104">
    <property type="entry name" value="Hormone_recep"/>
    <property type="match status" value="1"/>
</dbReference>
<dbReference type="InterPro" id="IPR050234">
    <property type="entry name" value="Nuclear_hormone_rcpt_NR1"/>
</dbReference>
<keyword evidence="2 9" id="KW-0863">Zinc-finger</keyword>
<dbReference type="GO" id="GO:0003700">
    <property type="term" value="F:DNA-binding transcription factor activity"/>
    <property type="evidence" value="ECO:0007669"/>
    <property type="project" value="InterPro"/>
</dbReference>
<dbReference type="PROSITE" id="PS51030">
    <property type="entry name" value="NUCLEAR_REC_DBD_2"/>
    <property type="match status" value="1"/>
</dbReference>
<evidence type="ECO:0000256" key="8">
    <source>
        <dbReference type="ARBA" id="ARBA00023242"/>
    </source>
</evidence>
<evidence type="ECO:0000259" key="12">
    <source>
        <dbReference type="PROSITE" id="PS51843"/>
    </source>
</evidence>
<keyword evidence="1 9" id="KW-0479">Metal-binding</keyword>
<comment type="caution">
    <text evidence="13">The sequence shown here is derived from an EMBL/GenBank/DDBJ whole genome shotgun (WGS) entry which is preliminary data.</text>
</comment>
<dbReference type="Gene3D" id="3.30.50.10">
    <property type="entry name" value="Erythroid Transcription Factor GATA-1, subunit A"/>
    <property type="match status" value="1"/>
</dbReference>
<name>A0A2T7P1T2_POMCA</name>
<dbReference type="SMART" id="SM00399">
    <property type="entry name" value="ZnF_C4"/>
    <property type="match status" value="1"/>
</dbReference>
<keyword evidence="3 9" id="KW-0862">Zinc</keyword>
<keyword evidence="6 9" id="KW-0804">Transcription</keyword>
<keyword evidence="5 9" id="KW-0238">DNA-binding</keyword>
<dbReference type="InterPro" id="IPR035500">
    <property type="entry name" value="NHR-like_dom_sf"/>
</dbReference>
<dbReference type="Proteomes" id="UP000245119">
    <property type="component" value="Linkage Group LG7"/>
</dbReference>
<dbReference type="CDD" id="cd06916">
    <property type="entry name" value="NR_DBD_like"/>
    <property type="match status" value="1"/>
</dbReference>
<sequence>MQCEYIFHAAEFQRTRLGSNMAEEDVLNSEQLVLETDIDVVESLLRTLEEMTDTVVSCSEDPDDREASNLHRLLETPLHNFFNAMAVRPKQETGASCLCEAGSAQERVRSPLSCGDVRGIQSEVTDDILYENVDNTQTVMMNSQCSDLDSSPPVSFRVKVVSKDCSQSCHQLNIPAMHMGADDDGSDRRQTALSDLCDGQVPDSLTFDPFSLSASLYCDPVDGYVGSGEDLSSLLCDTAGHDNLTQTASRMPQPGYDVPCGDTQLSGNQKPSPSLCEKATTSISESSARQPCCDGYSNGSDSNTSTESSNPSAICLSSWEKLLRAIDVEGEQVSEPPTNSIRTEDDMRAQHSLEDGASPREPSSESSSDSCTNSPGKSARTCCMPSHQDAGQGHETKKRKRLTSAARQLPPCRVCAQPAAGLHYGVNTCEACKGFFRRSLLRHLPYQCKAVTDLSFSTALPYTDCSLHAGNGSCDVSGSQKRICPACRHRRCLVVGMSPEAIKTGRYTRKKRDQDLREIQRLQTASGLDGPPLTDLDVDVVVAGLLEANSHVPTNADVAPDVIERKSRETYENSLMRKDPSGLSAEEYDDIYRTTGLDVDGRRGLIEHMARCMERFIVGHVRFAKGVPGFKDLPVGDQASLLKAALSELWFLAGYKGFRKKYGTFYSLSGVVHTYTQNIYMSGKEASDCMLTLAESFQKWDITKEELVVLKAICLTFTDRCELEESRKVEEIQMAMLKCFHMLLSRRHHNANMAVAQALGKIVTLRDMTEMERQHNTRSLVKDVYKDHPMLVEVILY</sequence>